<protein>
    <submittedName>
        <fullName evidence="2">Uncharacterized protein</fullName>
    </submittedName>
</protein>
<dbReference type="EMBL" id="JAOPGA020001001">
    <property type="protein sequence ID" value="KAL0483937.1"/>
    <property type="molecule type" value="Genomic_DNA"/>
</dbReference>
<comment type="caution">
    <text evidence="2">The sequence shown here is derived from an EMBL/GenBank/DDBJ whole genome shotgun (WGS) entry which is preliminary data.</text>
</comment>
<organism evidence="2 3">
    <name type="scientific">Acrasis kona</name>
    <dbReference type="NCBI Taxonomy" id="1008807"/>
    <lineage>
        <taxon>Eukaryota</taxon>
        <taxon>Discoba</taxon>
        <taxon>Heterolobosea</taxon>
        <taxon>Tetramitia</taxon>
        <taxon>Eutetramitia</taxon>
        <taxon>Acrasidae</taxon>
        <taxon>Acrasis</taxon>
    </lineage>
</organism>
<feature type="transmembrane region" description="Helical" evidence="1">
    <location>
        <begin position="36"/>
        <end position="59"/>
    </location>
</feature>
<reference evidence="2 3" key="1">
    <citation type="submission" date="2024-03" db="EMBL/GenBank/DDBJ databases">
        <title>The Acrasis kona genome and developmental transcriptomes reveal deep origins of eukaryotic multicellular pathways.</title>
        <authorList>
            <person name="Sheikh S."/>
            <person name="Fu C.-J."/>
            <person name="Brown M.W."/>
            <person name="Baldauf S.L."/>
        </authorList>
    </citation>
    <scope>NUCLEOTIDE SEQUENCE [LARGE SCALE GENOMIC DNA]</scope>
    <source>
        <strain evidence="2 3">ATCC MYA-3509</strain>
    </source>
</reference>
<keyword evidence="1" id="KW-0812">Transmembrane</keyword>
<evidence type="ECO:0000313" key="2">
    <source>
        <dbReference type="EMBL" id="KAL0483937.1"/>
    </source>
</evidence>
<name>A0AAW2Z5J4_9EUKA</name>
<keyword evidence="1" id="KW-0472">Membrane</keyword>
<gene>
    <name evidence="2" type="ORF">AKO1_004526</name>
</gene>
<dbReference type="AlphaFoldDB" id="A0AAW2Z5J4"/>
<accession>A0AAW2Z5J4</accession>
<proteinExistence type="predicted"/>
<keyword evidence="1" id="KW-1133">Transmembrane helix</keyword>
<dbReference type="Proteomes" id="UP001431209">
    <property type="component" value="Unassembled WGS sequence"/>
</dbReference>
<evidence type="ECO:0000256" key="1">
    <source>
        <dbReference type="SAM" id="Phobius"/>
    </source>
</evidence>
<evidence type="ECO:0000313" key="3">
    <source>
        <dbReference type="Proteomes" id="UP001431209"/>
    </source>
</evidence>
<sequence length="132" mass="15553">MSKVSFFGALRLRTLDAIQRFNNVVQFGKSYRRDMAIVAIGGFPIGIGIEAFMQTTGYYEIRKRKEAERREITAAEVEECKYKLTMDLLRDRGFEINEFQTDKIVQKRQQEAIALRRQIIQQNEDRKKRIQS</sequence>
<keyword evidence="3" id="KW-1185">Reference proteome</keyword>